<feature type="compositionally biased region" description="Low complexity" evidence="1">
    <location>
        <begin position="721"/>
        <end position="737"/>
    </location>
</feature>
<keyword evidence="2" id="KW-1133">Transmembrane helix</keyword>
<evidence type="ECO:0000256" key="2">
    <source>
        <dbReference type="SAM" id="Phobius"/>
    </source>
</evidence>
<keyword evidence="4" id="KW-1185">Reference proteome</keyword>
<sequence length="772" mass="82070">MRSTSGHSEHKGASHKKRDGWSNGLKGLESVMSNARPRRASSGTSGASSAGNGGRSFGTAQSPAPKNLKSPQHVGRGARSLVSRTPVWARAIVVTLLTLLAAFTCVGTLYAASISRMYTDGQKVLSSAESLANSALGCGSDVSLGDAAHNLVTATNALNEELSGPQWDFFRDHTRFSGDITAAREMLASVDTLVNGPFTDLLNLSKRLQGFSMKNGSVDVSALMDMPDIVAQTHTDLKEQIAKLNKVETPSVAKVAAMLNAEKAMLQTVDSMLSEYDALINLLPQLLGEDGERTYLILVQNPAELRSAGGMVGTIAAVTADKGKVTIGDFASTINWDIPDEPLDDTVYQERDVFGKTFDQYPATTTIDPEFQRVAQLNKYMWLNQKGNADKNVAGVLALDPVFLQSLLGATGSVTLSDGRVLDGTTTVPFLLSDLYIDHPDFTDQNNYVSEAAQSIMNHVLGHANASTASGLLKAVRDTSANGHFKLWMADEAEQDALISTGIIDDKSSGELSADDTVPQAGIYLSELQMGKQDWYLRTATTVTKTCGDVLASQNALYTGAIDDRISSAVNNTALGQYTEDQLGDEYTVTFTMKNTLTETKVASLPEFVIGDENNPVPGGMKYRVVLTAPYGGEITAVQADADTWHANTATLYDRQYVTFDQQWIAPGEELTIAYTVRVSSTAAQPLDVVTTPIVNADGIETGSQGKVTDECPAESRSQANGESGTTGESSGTSNGTDKSGTSDPSAGLDSLNELKSQVTCPVDIKSIASSV</sequence>
<dbReference type="AlphaFoldDB" id="A0A7Y0EXW0"/>
<evidence type="ECO:0000256" key="1">
    <source>
        <dbReference type="SAM" id="MobiDB-lite"/>
    </source>
</evidence>
<dbReference type="Pfam" id="PF13196">
    <property type="entry name" value="DUF4012"/>
    <property type="match status" value="1"/>
</dbReference>
<accession>A0A7Y0EXW0</accession>
<keyword evidence="2" id="KW-0812">Transmembrane</keyword>
<organism evidence="3 4">
    <name type="scientific">Bifidobacterium olomucense</name>
    <dbReference type="NCBI Taxonomy" id="2675324"/>
    <lineage>
        <taxon>Bacteria</taxon>
        <taxon>Bacillati</taxon>
        <taxon>Actinomycetota</taxon>
        <taxon>Actinomycetes</taxon>
        <taxon>Bifidobacteriales</taxon>
        <taxon>Bifidobacteriaceae</taxon>
        <taxon>Bifidobacterium</taxon>
    </lineage>
</organism>
<gene>
    <name evidence="3" type="ORF">G1C97_1377</name>
</gene>
<comment type="caution">
    <text evidence="3">The sequence shown here is derived from an EMBL/GenBank/DDBJ whole genome shotgun (WGS) entry which is preliminary data.</text>
</comment>
<reference evidence="3 4" key="1">
    <citation type="submission" date="2020-02" db="EMBL/GenBank/DDBJ databases">
        <title>Characterization of phylogenetic diversity of novel bifidobacterial species isolated in Czech ZOOs.</title>
        <authorList>
            <person name="Lugli G.A."/>
            <person name="Vera N.B."/>
            <person name="Ventura M."/>
        </authorList>
    </citation>
    <scope>NUCLEOTIDE SEQUENCE [LARGE SCALE GENOMIC DNA]</scope>
    <source>
        <strain evidence="3 4">DSM 109959</strain>
    </source>
</reference>
<dbReference type="EMBL" id="JAAIIG010000005">
    <property type="protein sequence ID" value="NMM98425.1"/>
    <property type="molecule type" value="Genomic_DNA"/>
</dbReference>
<evidence type="ECO:0000313" key="4">
    <source>
        <dbReference type="Proteomes" id="UP000543419"/>
    </source>
</evidence>
<name>A0A7Y0EXW0_9BIFI</name>
<feature type="transmembrane region" description="Helical" evidence="2">
    <location>
        <begin position="87"/>
        <end position="112"/>
    </location>
</feature>
<feature type="region of interest" description="Disordered" evidence="1">
    <location>
        <begin position="699"/>
        <end position="755"/>
    </location>
</feature>
<dbReference type="Proteomes" id="UP000543419">
    <property type="component" value="Unassembled WGS sequence"/>
</dbReference>
<proteinExistence type="predicted"/>
<evidence type="ECO:0008006" key="5">
    <source>
        <dbReference type="Google" id="ProtNLM"/>
    </source>
</evidence>
<feature type="compositionally biased region" description="Low complexity" evidence="1">
    <location>
        <begin position="40"/>
        <end position="50"/>
    </location>
</feature>
<protein>
    <recommendedName>
        <fullName evidence="5">DUF4012 domain-containing protein</fullName>
    </recommendedName>
</protein>
<evidence type="ECO:0000313" key="3">
    <source>
        <dbReference type="EMBL" id="NMM98425.1"/>
    </source>
</evidence>
<feature type="region of interest" description="Disordered" evidence="1">
    <location>
        <begin position="1"/>
        <end position="80"/>
    </location>
</feature>
<dbReference type="RefSeq" id="WP_169241147.1">
    <property type="nucleotide sequence ID" value="NZ_JAAIIG010000005.1"/>
</dbReference>
<keyword evidence="2" id="KW-0472">Membrane</keyword>
<dbReference type="InterPro" id="IPR025101">
    <property type="entry name" value="DUF4012"/>
</dbReference>